<evidence type="ECO:0000256" key="1">
    <source>
        <dbReference type="SAM" id="MobiDB-lite"/>
    </source>
</evidence>
<evidence type="ECO:0000313" key="4">
    <source>
        <dbReference type="Proteomes" id="UP001143463"/>
    </source>
</evidence>
<gene>
    <name evidence="3" type="ORF">GCM10017577_04620</name>
</gene>
<keyword evidence="2" id="KW-0812">Transmembrane</keyword>
<name>A0A9W6KXZ1_9PSEU</name>
<feature type="transmembrane region" description="Helical" evidence="2">
    <location>
        <begin position="26"/>
        <end position="46"/>
    </location>
</feature>
<protein>
    <submittedName>
        <fullName evidence="3">Uncharacterized protein</fullName>
    </submittedName>
</protein>
<sequence>MSDTGGFTADSVPDPSVVAWTERHQVPIYLGAIAAGLLVGLAARGAGPGLEVAINPVLGLLLYVTFLQVPARDLLRSLRALLGTGVARLSASDRPTDAQSCSPARPDPQLPCRAQLRSHCRTPSRSPRS</sequence>
<dbReference type="EMBL" id="BSFQ01000001">
    <property type="protein sequence ID" value="GLL09322.1"/>
    <property type="molecule type" value="Genomic_DNA"/>
</dbReference>
<feature type="region of interest" description="Disordered" evidence="1">
    <location>
        <begin position="89"/>
        <end position="129"/>
    </location>
</feature>
<feature type="transmembrane region" description="Helical" evidence="2">
    <location>
        <begin position="52"/>
        <end position="69"/>
    </location>
</feature>
<dbReference type="RefSeq" id="WP_037041841.1">
    <property type="nucleotide sequence ID" value="NZ_BAAAUZ010000015.1"/>
</dbReference>
<keyword evidence="4" id="KW-1185">Reference proteome</keyword>
<feature type="compositionally biased region" description="Basic residues" evidence="1">
    <location>
        <begin position="116"/>
        <end position="129"/>
    </location>
</feature>
<dbReference type="Proteomes" id="UP001143463">
    <property type="component" value="Unassembled WGS sequence"/>
</dbReference>
<accession>A0A9W6KXZ1</accession>
<comment type="caution">
    <text evidence="3">The sequence shown here is derived from an EMBL/GenBank/DDBJ whole genome shotgun (WGS) entry which is preliminary data.</text>
</comment>
<organism evidence="3 4">
    <name type="scientific">Pseudonocardia halophobica</name>
    <dbReference type="NCBI Taxonomy" id="29401"/>
    <lineage>
        <taxon>Bacteria</taxon>
        <taxon>Bacillati</taxon>
        <taxon>Actinomycetota</taxon>
        <taxon>Actinomycetes</taxon>
        <taxon>Pseudonocardiales</taxon>
        <taxon>Pseudonocardiaceae</taxon>
        <taxon>Pseudonocardia</taxon>
    </lineage>
</organism>
<reference evidence="3" key="1">
    <citation type="journal article" date="2014" name="Int. J. Syst. Evol. Microbiol.">
        <title>Complete genome sequence of Corynebacterium casei LMG S-19264T (=DSM 44701T), isolated from a smear-ripened cheese.</title>
        <authorList>
            <consortium name="US DOE Joint Genome Institute (JGI-PGF)"/>
            <person name="Walter F."/>
            <person name="Albersmeier A."/>
            <person name="Kalinowski J."/>
            <person name="Ruckert C."/>
        </authorList>
    </citation>
    <scope>NUCLEOTIDE SEQUENCE</scope>
    <source>
        <strain evidence="3">VKM Ac-1069</strain>
    </source>
</reference>
<proteinExistence type="predicted"/>
<evidence type="ECO:0000313" key="3">
    <source>
        <dbReference type="EMBL" id="GLL09322.1"/>
    </source>
</evidence>
<dbReference type="AlphaFoldDB" id="A0A9W6KXZ1"/>
<reference evidence="3" key="2">
    <citation type="submission" date="2023-01" db="EMBL/GenBank/DDBJ databases">
        <authorList>
            <person name="Sun Q."/>
            <person name="Evtushenko L."/>
        </authorList>
    </citation>
    <scope>NUCLEOTIDE SEQUENCE</scope>
    <source>
        <strain evidence="3">VKM Ac-1069</strain>
    </source>
</reference>
<keyword evidence="2" id="KW-0472">Membrane</keyword>
<keyword evidence="2" id="KW-1133">Transmembrane helix</keyword>
<evidence type="ECO:0000256" key="2">
    <source>
        <dbReference type="SAM" id="Phobius"/>
    </source>
</evidence>